<comment type="caution">
    <text evidence="9">The sequence shown here is derived from an EMBL/GenBank/DDBJ whole genome shotgun (WGS) entry which is preliminary data.</text>
</comment>
<sequence>MPLAFRFAARELRSGVSGFRIFLACLALGVAAIAAAGSTAEAFRQGLASQAREILGGDMAVTVEQRRFTPIERAAIEKTGKASWAVGSRAMAQAPDGQRRLVELRGVSDAYPLAGQVTLEDGGDFHRAIAPVADGTAGAVVERVLLERLNLKIGDRILVGELPVVVRGVLVQEPDRLSRGFALGPRVLVRRQAVEAGGFLEPGLPFLETARIALPADVTPPEARKALRKEITDRGVRIRDRDDAAPGIRWLIDQLEYFLGFIGLASLVAGGLGVYGAVTAFLEERKPSIAVLKALGAEGRFVRDLYLIQIGVLALLGVAIGLAVGAAAPFLLAGLIPDDLTVPALFAVYPEPLLRAGAFGLLSAAAFALAPLARARATPPASLFRRDTRGRLGFSVETVGAALAAVALGMLSVATAPTPLAAGLMIGGVAASFLLLWGLGLLAAHLAGRLRGRAHGAVRMGLANLAGPRSAARTAAPAIGLGVGLLAAVVLIQSSLLRQVAEVAPKTAPAIVFTEITGAEVARFDQIVQSSFGQKLSAENYLRAPFLTGRIVRIKGESVDRKAIAERERWAYDNDISISAIGPRPADPQIVEGRWWPANYQGPPLLAMEVDAARAGGLRVGDMVTLSVLGREIEARIAVLRKVDVGGFGASFPLILTPSTLEGAELRHVAIAKASKEQEARVTRALGAEFPEVNVISVREQLEAATELFDRLVLAIRSAAAVAALAGLLVLTGAIAARAQARTREASILKVLGATRLQVLGAYVLEYGAVGLIAGVTGVGLGALAAWPVVTQVFKADWAVDWSGVAALVLGAALLAALGGLLASLHALAKRPAAALRAE</sequence>
<dbReference type="RefSeq" id="WP_183769472.1">
    <property type="nucleotide sequence ID" value="NZ_JACIDK010000001.1"/>
</dbReference>
<name>A0A839ZVR1_9CAUL</name>
<dbReference type="InterPro" id="IPR003838">
    <property type="entry name" value="ABC3_permease_C"/>
</dbReference>
<dbReference type="PANTHER" id="PTHR30287:SF1">
    <property type="entry name" value="INNER MEMBRANE PROTEIN"/>
    <property type="match status" value="1"/>
</dbReference>
<dbReference type="Pfam" id="PF12704">
    <property type="entry name" value="MacB_PCD"/>
    <property type="match status" value="1"/>
</dbReference>
<keyword evidence="10" id="KW-1185">Reference proteome</keyword>
<protein>
    <submittedName>
        <fullName evidence="9">Putative ABC transport system permease protein</fullName>
    </submittedName>
</protein>
<keyword evidence="4 6" id="KW-1133">Transmembrane helix</keyword>
<feature type="transmembrane region" description="Helical" evidence="6">
    <location>
        <begin position="478"/>
        <end position="497"/>
    </location>
</feature>
<comment type="subcellular location">
    <subcellularLocation>
        <location evidence="1">Cell membrane</location>
        <topology evidence="1">Multi-pass membrane protein</topology>
    </subcellularLocation>
</comment>
<evidence type="ECO:0000259" key="7">
    <source>
        <dbReference type="Pfam" id="PF02687"/>
    </source>
</evidence>
<evidence type="ECO:0000256" key="4">
    <source>
        <dbReference type="ARBA" id="ARBA00022989"/>
    </source>
</evidence>
<dbReference type="InterPro" id="IPR038766">
    <property type="entry name" value="Membrane_comp_ABC_pdt"/>
</dbReference>
<evidence type="ECO:0000313" key="9">
    <source>
        <dbReference type="EMBL" id="MBB3889461.1"/>
    </source>
</evidence>
<evidence type="ECO:0000256" key="6">
    <source>
        <dbReference type="SAM" id="Phobius"/>
    </source>
</evidence>
<evidence type="ECO:0000256" key="1">
    <source>
        <dbReference type="ARBA" id="ARBA00004651"/>
    </source>
</evidence>
<dbReference type="AlphaFoldDB" id="A0A839ZVR1"/>
<proteinExistence type="predicted"/>
<dbReference type="InterPro" id="IPR025857">
    <property type="entry name" value="MacB_PCD"/>
</dbReference>
<keyword evidence="2" id="KW-1003">Cell membrane</keyword>
<gene>
    <name evidence="9" type="ORF">GGQ61_000158</name>
</gene>
<keyword evidence="3 6" id="KW-0812">Transmembrane</keyword>
<dbReference type="Proteomes" id="UP000530564">
    <property type="component" value="Unassembled WGS sequence"/>
</dbReference>
<keyword evidence="5 6" id="KW-0472">Membrane</keyword>
<dbReference type="GO" id="GO:0005886">
    <property type="term" value="C:plasma membrane"/>
    <property type="evidence" value="ECO:0007669"/>
    <property type="project" value="UniProtKB-SubCell"/>
</dbReference>
<feature type="transmembrane region" description="Helical" evidence="6">
    <location>
        <begin position="420"/>
        <end position="444"/>
    </location>
</feature>
<evidence type="ECO:0000259" key="8">
    <source>
        <dbReference type="Pfam" id="PF12704"/>
    </source>
</evidence>
<feature type="transmembrane region" description="Helical" evidence="6">
    <location>
        <begin position="394"/>
        <end position="414"/>
    </location>
</feature>
<feature type="transmembrane region" description="Helical" evidence="6">
    <location>
        <begin position="719"/>
        <end position="739"/>
    </location>
</feature>
<evidence type="ECO:0000256" key="2">
    <source>
        <dbReference type="ARBA" id="ARBA00022475"/>
    </source>
</evidence>
<feature type="domain" description="ABC3 transporter permease C-terminal" evidence="7">
    <location>
        <begin position="261"/>
        <end position="380"/>
    </location>
</feature>
<dbReference type="PANTHER" id="PTHR30287">
    <property type="entry name" value="MEMBRANE COMPONENT OF PREDICTED ABC SUPERFAMILY METABOLITE UPTAKE TRANSPORTER"/>
    <property type="match status" value="1"/>
</dbReference>
<feature type="transmembrane region" description="Helical" evidence="6">
    <location>
        <begin position="257"/>
        <end position="282"/>
    </location>
</feature>
<reference evidence="9 10" key="1">
    <citation type="submission" date="2020-08" db="EMBL/GenBank/DDBJ databases">
        <title>Genomic Encyclopedia of Type Strains, Phase IV (KMG-IV): sequencing the most valuable type-strain genomes for metagenomic binning, comparative biology and taxonomic classification.</title>
        <authorList>
            <person name="Goeker M."/>
        </authorList>
    </citation>
    <scope>NUCLEOTIDE SEQUENCE [LARGE SCALE GENOMIC DNA]</scope>
    <source>
        <strain evidence="9 10">DSM 21793</strain>
    </source>
</reference>
<evidence type="ECO:0000256" key="3">
    <source>
        <dbReference type="ARBA" id="ARBA00022692"/>
    </source>
</evidence>
<feature type="transmembrane region" description="Helical" evidence="6">
    <location>
        <begin position="805"/>
        <end position="829"/>
    </location>
</feature>
<evidence type="ECO:0000313" key="10">
    <source>
        <dbReference type="Proteomes" id="UP000530564"/>
    </source>
</evidence>
<feature type="domain" description="MacB-like periplasmic core" evidence="8">
    <location>
        <begin position="23"/>
        <end position="228"/>
    </location>
</feature>
<evidence type="ECO:0000256" key="5">
    <source>
        <dbReference type="ARBA" id="ARBA00023136"/>
    </source>
</evidence>
<dbReference type="EMBL" id="JACIDK010000001">
    <property type="protein sequence ID" value="MBB3889461.1"/>
    <property type="molecule type" value="Genomic_DNA"/>
</dbReference>
<feature type="transmembrane region" description="Helical" evidence="6">
    <location>
        <begin position="760"/>
        <end position="785"/>
    </location>
</feature>
<feature type="transmembrane region" description="Helical" evidence="6">
    <location>
        <begin position="353"/>
        <end position="373"/>
    </location>
</feature>
<feature type="transmembrane region" description="Helical" evidence="6">
    <location>
        <begin position="305"/>
        <end position="333"/>
    </location>
</feature>
<feature type="domain" description="ABC3 transporter permease C-terminal" evidence="7">
    <location>
        <begin position="719"/>
        <end position="830"/>
    </location>
</feature>
<organism evidence="9 10">
    <name type="scientific">Phenylobacterium haematophilum</name>
    <dbReference type="NCBI Taxonomy" id="98513"/>
    <lineage>
        <taxon>Bacteria</taxon>
        <taxon>Pseudomonadati</taxon>
        <taxon>Pseudomonadota</taxon>
        <taxon>Alphaproteobacteria</taxon>
        <taxon>Caulobacterales</taxon>
        <taxon>Caulobacteraceae</taxon>
        <taxon>Phenylobacterium</taxon>
    </lineage>
</organism>
<dbReference type="Pfam" id="PF02687">
    <property type="entry name" value="FtsX"/>
    <property type="match status" value="2"/>
</dbReference>
<accession>A0A839ZVR1</accession>